<feature type="domain" description="DUF4131" evidence="8">
    <location>
        <begin position="60"/>
        <end position="210"/>
    </location>
</feature>
<dbReference type="PANTHER" id="PTHR30619:SF1">
    <property type="entry name" value="RECOMBINATION PROTEIN 2"/>
    <property type="match status" value="1"/>
</dbReference>
<evidence type="ECO:0000313" key="9">
    <source>
        <dbReference type="EMBL" id="RVT92434.1"/>
    </source>
</evidence>
<evidence type="ECO:0000313" key="10">
    <source>
        <dbReference type="Proteomes" id="UP000282971"/>
    </source>
</evidence>
<evidence type="ECO:0000256" key="3">
    <source>
        <dbReference type="ARBA" id="ARBA00022692"/>
    </source>
</evidence>
<evidence type="ECO:0000256" key="6">
    <source>
        <dbReference type="SAM" id="Phobius"/>
    </source>
</evidence>
<sequence>MAETDAAPSIALSPRQTDGGRMLAAIEHVLEAERDQLALWLPVGFGAGIAGWFALPGPTGWIGLGIAAAGAGLAALVFGGASRLGRAVAIFALAMLLGLVAIWTKADWVTAPRIDRPKVVTLTGIVEAAEPRPATGVVRLLVAPDAALHLPPRVRINVDADDLPTVPSAGSRLKVRARLLPPAPPMVPGGYDFARVAWFDGIGATGKALDPPAIVAAGGGSSLADIRTRLTAHIEASIRGAGEGGIAASFVTGDQGGIPEDDNEALRRAGLAHLLSVSGLHVTAVVGAVMLLTIRLLALSRRLALHAPLPLIAAGAGALAGIGYTLLTGAEVPTVRSCIAALLVLGGIALGREAITLRLVAAGALIVLVFWPEALAGPSFQLSFAAIAALVAFHEHPKVAAFAARRDEGIVLGGGRMLLMLLASGVVIEAALSPIALFHFHKAGLYGAAANIVAIPLTTFVVMPAEAIALALDLVGLGAPIWWLVGKALGLLLWIAHVVADAPGSVAALPSMPRGAFALMAAGGLWIVLWRTRLRRWGGVPLAIGAVWALLTPPPDLLVTGDGRHVAVRDGRGGIAILRDRAGDYVRDVLGEASGVEGEAPALEIMPFARCSADLCAADVTGGDRTIRLLATRSRDFVDIRAMTRACAAADIVVGDRRLPRTCHPRWLKADASFLRSTGGLAIRVGSGEVESVAEQVGRHPWGSFAP</sequence>
<feature type="transmembrane region" description="Helical" evidence="6">
    <location>
        <begin position="481"/>
        <end position="500"/>
    </location>
</feature>
<dbReference type="NCBIfam" id="TIGR00360">
    <property type="entry name" value="ComEC_N-term"/>
    <property type="match status" value="1"/>
</dbReference>
<feature type="transmembrane region" description="Helical" evidence="6">
    <location>
        <begin position="446"/>
        <end position="469"/>
    </location>
</feature>
<protein>
    <submittedName>
        <fullName evidence="9">ComEC family competence protein</fullName>
    </submittedName>
</protein>
<feature type="transmembrane region" description="Helical" evidence="6">
    <location>
        <begin position="378"/>
        <end position="396"/>
    </location>
</feature>
<feature type="transmembrane region" description="Helical" evidence="6">
    <location>
        <begin position="309"/>
        <end position="327"/>
    </location>
</feature>
<name>A0A437M4N0_9SPHN</name>
<dbReference type="PANTHER" id="PTHR30619">
    <property type="entry name" value="DNA INTERNALIZATION/COMPETENCE PROTEIN COMEC/REC2"/>
    <property type="match status" value="1"/>
</dbReference>
<evidence type="ECO:0000259" key="7">
    <source>
        <dbReference type="Pfam" id="PF03772"/>
    </source>
</evidence>
<evidence type="ECO:0000256" key="1">
    <source>
        <dbReference type="ARBA" id="ARBA00004651"/>
    </source>
</evidence>
<feature type="transmembrane region" description="Helical" evidence="6">
    <location>
        <begin position="37"/>
        <end position="55"/>
    </location>
</feature>
<feature type="transmembrane region" description="Helical" evidence="6">
    <location>
        <begin position="271"/>
        <end position="297"/>
    </location>
</feature>
<proteinExistence type="predicted"/>
<keyword evidence="3 6" id="KW-0812">Transmembrane</keyword>
<feature type="transmembrane region" description="Helical" evidence="6">
    <location>
        <begin position="355"/>
        <end position="372"/>
    </location>
</feature>
<dbReference type="InterPro" id="IPR004477">
    <property type="entry name" value="ComEC_N"/>
</dbReference>
<dbReference type="Pfam" id="PF13567">
    <property type="entry name" value="DUF4131"/>
    <property type="match status" value="1"/>
</dbReference>
<reference evidence="9 10" key="1">
    <citation type="submission" date="2019-01" db="EMBL/GenBank/DDBJ databases">
        <authorList>
            <person name="Chen W.-M."/>
        </authorList>
    </citation>
    <scope>NUCLEOTIDE SEQUENCE [LARGE SCALE GENOMIC DNA]</scope>
    <source>
        <strain evidence="9 10">CCP-7</strain>
    </source>
</reference>
<dbReference type="EMBL" id="SACN01000001">
    <property type="protein sequence ID" value="RVT92434.1"/>
    <property type="molecule type" value="Genomic_DNA"/>
</dbReference>
<dbReference type="InterPro" id="IPR052159">
    <property type="entry name" value="Competence_DNA_uptake"/>
</dbReference>
<gene>
    <name evidence="9" type="ORF">EOD43_00415</name>
</gene>
<accession>A0A437M4N0</accession>
<dbReference type="InterPro" id="IPR025405">
    <property type="entry name" value="DUF4131"/>
</dbReference>
<feature type="transmembrane region" description="Helical" evidence="6">
    <location>
        <begin position="417"/>
        <end position="440"/>
    </location>
</feature>
<dbReference type="OrthoDB" id="9790149at2"/>
<keyword evidence="4 6" id="KW-1133">Transmembrane helix</keyword>
<comment type="subcellular location">
    <subcellularLocation>
        <location evidence="1">Cell membrane</location>
        <topology evidence="1">Multi-pass membrane protein</topology>
    </subcellularLocation>
</comment>
<comment type="caution">
    <text evidence="9">The sequence shown here is derived from an EMBL/GenBank/DDBJ whole genome shotgun (WGS) entry which is preliminary data.</text>
</comment>
<keyword evidence="5 6" id="KW-0472">Membrane</keyword>
<feature type="transmembrane region" description="Helical" evidence="6">
    <location>
        <begin position="512"/>
        <end position="530"/>
    </location>
</feature>
<dbReference type="AlphaFoldDB" id="A0A437M4N0"/>
<evidence type="ECO:0000256" key="4">
    <source>
        <dbReference type="ARBA" id="ARBA00022989"/>
    </source>
</evidence>
<keyword evidence="2" id="KW-1003">Cell membrane</keyword>
<organism evidence="9 10">
    <name type="scientific">Sphingomonas crocodyli</name>
    <dbReference type="NCBI Taxonomy" id="1979270"/>
    <lineage>
        <taxon>Bacteria</taxon>
        <taxon>Pseudomonadati</taxon>
        <taxon>Pseudomonadota</taxon>
        <taxon>Alphaproteobacteria</taxon>
        <taxon>Sphingomonadales</taxon>
        <taxon>Sphingomonadaceae</taxon>
        <taxon>Sphingomonas</taxon>
    </lineage>
</organism>
<evidence type="ECO:0000259" key="8">
    <source>
        <dbReference type="Pfam" id="PF13567"/>
    </source>
</evidence>
<dbReference type="GO" id="GO:0005886">
    <property type="term" value="C:plasma membrane"/>
    <property type="evidence" value="ECO:0007669"/>
    <property type="project" value="UniProtKB-SubCell"/>
</dbReference>
<keyword evidence="10" id="KW-1185">Reference proteome</keyword>
<feature type="transmembrane region" description="Helical" evidence="6">
    <location>
        <begin position="88"/>
        <end position="106"/>
    </location>
</feature>
<dbReference type="Pfam" id="PF03772">
    <property type="entry name" value="Competence"/>
    <property type="match status" value="1"/>
</dbReference>
<evidence type="ECO:0000256" key="5">
    <source>
        <dbReference type="ARBA" id="ARBA00023136"/>
    </source>
</evidence>
<feature type="transmembrane region" description="Helical" evidence="6">
    <location>
        <begin position="333"/>
        <end position="350"/>
    </location>
</feature>
<feature type="transmembrane region" description="Helical" evidence="6">
    <location>
        <begin position="61"/>
        <end position="81"/>
    </location>
</feature>
<evidence type="ECO:0000256" key="2">
    <source>
        <dbReference type="ARBA" id="ARBA00022475"/>
    </source>
</evidence>
<dbReference type="Proteomes" id="UP000282971">
    <property type="component" value="Unassembled WGS sequence"/>
</dbReference>
<feature type="domain" description="ComEC/Rec2-related protein" evidence="7">
    <location>
        <begin position="251"/>
        <end position="533"/>
    </location>
</feature>